<protein>
    <recommendedName>
        <fullName evidence="1">WGR domain-containing protein</fullName>
    </recommendedName>
</protein>
<accession>A0A085W4U4</accession>
<dbReference type="SMART" id="SM00773">
    <property type="entry name" value="WGR"/>
    <property type="match status" value="1"/>
</dbReference>
<organism evidence="2 3">
    <name type="scientific">Hyalangium minutum</name>
    <dbReference type="NCBI Taxonomy" id="394096"/>
    <lineage>
        <taxon>Bacteria</taxon>
        <taxon>Pseudomonadati</taxon>
        <taxon>Myxococcota</taxon>
        <taxon>Myxococcia</taxon>
        <taxon>Myxococcales</taxon>
        <taxon>Cystobacterineae</taxon>
        <taxon>Archangiaceae</taxon>
        <taxon>Hyalangium</taxon>
    </lineage>
</organism>
<proteinExistence type="predicted"/>
<dbReference type="PROSITE" id="PS51977">
    <property type="entry name" value="WGR"/>
    <property type="match status" value="1"/>
</dbReference>
<evidence type="ECO:0000313" key="2">
    <source>
        <dbReference type="EMBL" id="KFE62707.1"/>
    </source>
</evidence>
<dbReference type="SUPFAM" id="SSF50998">
    <property type="entry name" value="Quinoprotein alcohol dehydrogenase-like"/>
    <property type="match status" value="1"/>
</dbReference>
<dbReference type="RefSeq" id="WP_044196986.1">
    <property type="nucleotide sequence ID" value="NZ_JMCB01000020.1"/>
</dbReference>
<dbReference type="PATRIC" id="fig|394096.3.peg.7557"/>
<dbReference type="InterPro" id="IPR050458">
    <property type="entry name" value="LolB"/>
</dbReference>
<dbReference type="InterPro" id="IPR049809">
    <property type="entry name" value="YehF/YfeS-like_WGR"/>
</dbReference>
<gene>
    <name evidence="2" type="ORF">DB31_3821</name>
</gene>
<dbReference type="EMBL" id="JMCB01000020">
    <property type="protein sequence ID" value="KFE62707.1"/>
    <property type="molecule type" value="Genomic_DNA"/>
</dbReference>
<keyword evidence="3" id="KW-1185">Reference proteome</keyword>
<dbReference type="Proteomes" id="UP000028725">
    <property type="component" value="Unassembled WGS sequence"/>
</dbReference>
<evidence type="ECO:0000313" key="3">
    <source>
        <dbReference type="Proteomes" id="UP000028725"/>
    </source>
</evidence>
<sequence>MAQEKTYLELSEGGSHKFYEVTVDGKNVITRYGRIGDAGQSSSASFPTPEKAKAEATKKLNEKVKKGYAPAVMGQRAKRSVTKRSAMLGSGGSKAARGNTVKQAPVLWSFQSGTSALGISIDAEQCWVGNEAGEIFAMDHSGKVHLKFKLPDGVKSIVRDGAWIYASCDDGNVYDLSGKAPRVAYSIAENVDIFWIDIHDGLLAVSDALGNVSTFNHEEETQWSRKSKGDKGWMVRVDEVGVYHGHSKGVTMYERDRGDPLWTKPTKGWIGFGWQEEGTVFASTAEGTVHRFTKKGTVQTVYTCDSYLCSCATAPDGKYVFAGDDHGAIYCFSEAGERLWKLDSGHGAAQSMQYFNGKVYVVTHYGYLACIDASEEAIAAAQRGVVPEAKEVKTPKLKAVTETELETTKKADGGVVVECFKDKGQLRVRVVSSGFEKGWYVQFPRAAREEGARYVVDQVLPSARGGFYRALGNIRKLVS</sequence>
<dbReference type="AlphaFoldDB" id="A0A085W4U4"/>
<dbReference type="OrthoDB" id="5801306at2"/>
<dbReference type="Gene3D" id="2.40.10.480">
    <property type="match status" value="1"/>
</dbReference>
<dbReference type="PANTHER" id="PTHR30634">
    <property type="entry name" value="OUTER MEMBRANE LOLAB LIPOPROTEIN INSERTION APPARATUS"/>
    <property type="match status" value="1"/>
</dbReference>
<dbReference type="InterPro" id="IPR015943">
    <property type="entry name" value="WD40/YVTN_repeat-like_dom_sf"/>
</dbReference>
<dbReference type="InterPro" id="IPR011047">
    <property type="entry name" value="Quinoprotein_ADH-like_sf"/>
</dbReference>
<dbReference type="SUPFAM" id="SSF142921">
    <property type="entry name" value="WGR domain-like"/>
    <property type="match status" value="1"/>
</dbReference>
<dbReference type="Gene3D" id="2.20.140.10">
    <property type="entry name" value="WGR domain"/>
    <property type="match status" value="1"/>
</dbReference>
<evidence type="ECO:0000259" key="1">
    <source>
        <dbReference type="PROSITE" id="PS51977"/>
    </source>
</evidence>
<dbReference type="Pfam" id="PF05406">
    <property type="entry name" value="WGR"/>
    <property type="match status" value="1"/>
</dbReference>
<reference evidence="2 3" key="1">
    <citation type="submission" date="2014-04" db="EMBL/GenBank/DDBJ databases">
        <title>Genome assembly of Hyalangium minutum DSM 14724.</title>
        <authorList>
            <person name="Sharma G."/>
            <person name="Subramanian S."/>
        </authorList>
    </citation>
    <scope>NUCLEOTIDE SEQUENCE [LARGE SCALE GENOMIC DNA]</scope>
    <source>
        <strain evidence="2 3">DSM 14724</strain>
    </source>
</reference>
<feature type="domain" description="WGR" evidence="1">
    <location>
        <begin position="1"/>
        <end position="81"/>
    </location>
</feature>
<dbReference type="CDD" id="cd07996">
    <property type="entry name" value="WGR_MMR_like"/>
    <property type="match status" value="1"/>
</dbReference>
<dbReference type="InterPro" id="IPR008893">
    <property type="entry name" value="WGR_domain"/>
</dbReference>
<dbReference type="STRING" id="394096.DB31_3821"/>
<dbReference type="PANTHER" id="PTHR30634:SF13">
    <property type="entry name" value="PROTEIN YEHF"/>
    <property type="match status" value="1"/>
</dbReference>
<dbReference type="Gene3D" id="2.130.10.10">
    <property type="entry name" value="YVTN repeat-like/Quinoprotein amine dehydrogenase"/>
    <property type="match status" value="1"/>
</dbReference>
<comment type="caution">
    <text evidence="2">The sequence shown here is derived from an EMBL/GenBank/DDBJ whole genome shotgun (WGS) entry which is preliminary data.</text>
</comment>
<dbReference type="InterPro" id="IPR036930">
    <property type="entry name" value="WGR_dom_sf"/>
</dbReference>
<name>A0A085W4U4_9BACT</name>